<dbReference type="FunFam" id="2.40.10.10:FF:000068">
    <property type="entry name" value="transmembrane protease serine 2"/>
    <property type="match status" value="1"/>
</dbReference>
<dbReference type="PRINTS" id="PR00722">
    <property type="entry name" value="CHYMOTRYPSIN"/>
</dbReference>
<accession>A0A813WZH5</accession>
<dbReference type="PANTHER" id="PTHR24250:SF27">
    <property type="entry name" value="ELASTASE 2 LIKE"/>
    <property type="match status" value="1"/>
</dbReference>
<evidence type="ECO:0000256" key="1">
    <source>
        <dbReference type="ARBA" id="ARBA00023157"/>
    </source>
</evidence>
<sequence length="270" mass="30336">MFNLCGLPSVRPSINAKNSNRIIAGYSAKPHSWPWIVSIRFNNGTSKNHICSGSLIKSQYVLTAANCVNKINISQLSVVAGSHTLDIVLNSLNNFDVLEVYLHPNFSSNGVSDNIAIIKLQKPLNETRKILRICLPPNGDETYAYKKNVFVAGWGSTTGIGNRESMSNEIHQAQLKVINKEPACKRYDSFVYCVRDPERKKSNICYGDAGNPLMIVKKNKWYLYGIASFVTVNINNLTCINTEPSYFTIVPRYLKWIEPTITNNKKKKKT</sequence>
<keyword evidence="4" id="KW-1185">Reference proteome</keyword>
<reference evidence="3" key="1">
    <citation type="submission" date="2021-02" db="EMBL/GenBank/DDBJ databases">
        <authorList>
            <person name="Nowell W R."/>
        </authorList>
    </citation>
    <scope>NUCLEOTIDE SEQUENCE</scope>
    <source>
        <strain evidence="3">Ploen Becks lab</strain>
    </source>
</reference>
<dbReference type="InterPro" id="IPR001314">
    <property type="entry name" value="Peptidase_S1A"/>
</dbReference>
<keyword evidence="1" id="KW-1015">Disulfide bond</keyword>
<evidence type="ECO:0000313" key="3">
    <source>
        <dbReference type="EMBL" id="CAF0862212.1"/>
    </source>
</evidence>
<dbReference type="GO" id="GO:0004252">
    <property type="term" value="F:serine-type endopeptidase activity"/>
    <property type="evidence" value="ECO:0007669"/>
    <property type="project" value="InterPro"/>
</dbReference>
<evidence type="ECO:0000313" key="4">
    <source>
        <dbReference type="Proteomes" id="UP000663879"/>
    </source>
</evidence>
<dbReference type="OrthoDB" id="5918597at2759"/>
<dbReference type="SMART" id="SM00020">
    <property type="entry name" value="Tryp_SPc"/>
    <property type="match status" value="1"/>
</dbReference>
<comment type="caution">
    <text evidence="3">The sequence shown here is derived from an EMBL/GenBank/DDBJ whole genome shotgun (WGS) entry which is preliminary data.</text>
</comment>
<protein>
    <recommendedName>
        <fullName evidence="2">Peptidase S1 domain-containing protein</fullName>
    </recommendedName>
</protein>
<dbReference type="PROSITE" id="PS50240">
    <property type="entry name" value="TRYPSIN_DOM"/>
    <property type="match status" value="1"/>
</dbReference>
<dbReference type="CDD" id="cd00190">
    <property type="entry name" value="Tryp_SPc"/>
    <property type="match status" value="1"/>
</dbReference>
<proteinExistence type="predicted"/>
<evidence type="ECO:0000259" key="2">
    <source>
        <dbReference type="PROSITE" id="PS50240"/>
    </source>
</evidence>
<organism evidence="3 4">
    <name type="scientific">Brachionus calyciflorus</name>
    <dbReference type="NCBI Taxonomy" id="104777"/>
    <lineage>
        <taxon>Eukaryota</taxon>
        <taxon>Metazoa</taxon>
        <taxon>Spiralia</taxon>
        <taxon>Gnathifera</taxon>
        <taxon>Rotifera</taxon>
        <taxon>Eurotatoria</taxon>
        <taxon>Monogononta</taxon>
        <taxon>Pseudotrocha</taxon>
        <taxon>Ploima</taxon>
        <taxon>Brachionidae</taxon>
        <taxon>Brachionus</taxon>
    </lineage>
</organism>
<dbReference type="InterPro" id="IPR043504">
    <property type="entry name" value="Peptidase_S1_PA_chymotrypsin"/>
</dbReference>
<dbReference type="SUPFAM" id="SSF50494">
    <property type="entry name" value="Trypsin-like serine proteases"/>
    <property type="match status" value="1"/>
</dbReference>
<dbReference type="InterPro" id="IPR001254">
    <property type="entry name" value="Trypsin_dom"/>
</dbReference>
<dbReference type="EMBL" id="CAJNOC010001407">
    <property type="protein sequence ID" value="CAF0862212.1"/>
    <property type="molecule type" value="Genomic_DNA"/>
</dbReference>
<dbReference type="Proteomes" id="UP000663879">
    <property type="component" value="Unassembled WGS sequence"/>
</dbReference>
<dbReference type="GO" id="GO:0006508">
    <property type="term" value="P:proteolysis"/>
    <property type="evidence" value="ECO:0007669"/>
    <property type="project" value="InterPro"/>
</dbReference>
<dbReference type="AlphaFoldDB" id="A0A813WZH5"/>
<dbReference type="InterPro" id="IPR009003">
    <property type="entry name" value="Peptidase_S1_PA"/>
</dbReference>
<gene>
    <name evidence="3" type="ORF">OXX778_LOCUS9500</name>
</gene>
<dbReference type="PANTHER" id="PTHR24250">
    <property type="entry name" value="CHYMOTRYPSIN-RELATED"/>
    <property type="match status" value="1"/>
</dbReference>
<feature type="domain" description="Peptidase S1" evidence="2">
    <location>
        <begin position="22"/>
        <end position="262"/>
    </location>
</feature>
<name>A0A813WZH5_9BILA</name>
<dbReference type="Pfam" id="PF00089">
    <property type="entry name" value="Trypsin"/>
    <property type="match status" value="1"/>
</dbReference>
<dbReference type="Gene3D" id="2.40.10.10">
    <property type="entry name" value="Trypsin-like serine proteases"/>
    <property type="match status" value="1"/>
</dbReference>